<evidence type="ECO:0000313" key="1">
    <source>
        <dbReference type="EMBL" id="RUO44524.1"/>
    </source>
</evidence>
<sequence>MAEVKDFIYLDMDKVSSLYSQISGGIAQSFEVSSVSSENSKNLRNYDFKVFKHEAGGTGTESQGLKETRVSHHEVLNELERELFEQGYTAEIGVDVTEESIESGSAINTFKNALCVKAEGNIVLEDYERITRIADNYDDITKFINYSVKSSLRESPELKDIFENLDVMREDIKKMKNGQPKTKKKQELKQAEERLERVVNNKLVGAVDGWIIEGLKTWVRVFLPDIFNIRLYPFPDMPNFHVMSNVKREFFLDQDTESVHYLFGSKPTIRVTMLGVITSIPEKEEDEFDPMAEFNDEEMKVEGNEHLSVESGFRGVFRGFDGLEEMIRTCRYPRIMVQPIAIYRAIKPNKTLQRRSR</sequence>
<evidence type="ECO:0000313" key="2">
    <source>
        <dbReference type="Proteomes" id="UP000286680"/>
    </source>
</evidence>
<dbReference type="Proteomes" id="UP000286680">
    <property type="component" value="Unassembled WGS sequence"/>
</dbReference>
<keyword evidence="2" id="KW-1185">Reference proteome</keyword>
<protein>
    <submittedName>
        <fullName evidence="1">Uncharacterized protein</fullName>
    </submittedName>
</protein>
<comment type="caution">
    <text evidence="1">The sequence shown here is derived from an EMBL/GenBank/DDBJ whole genome shotgun (WGS) entry which is preliminary data.</text>
</comment>
<dbReference type="InterPro" id="IPR045633">
    <property type="entry name" value="DUF6414"/>
</dbReference>
<organism evidence="1 2">
    <name type="scientific">Idiomarina aquatica</name>
    <dbReference type="NCBI Taxonomy" id="1327752"/>
    <lineage>
        <taxon>Bacteria</taxon>
        <taxon>Pseudomonadati</taxon>
        <taxon>Pseudomonadota</taxon>
        <taxon>Gammaproteobacteria</taxon>
        <taxon>Alteromonadales</taxon>
        <taxon>Idiomarinaceae</taxon>
        <taxon>Idiomarina</taxon>
    </lineage>
</organism>
<dbReference type="RefSeq" id="WP_126819084.1">
    <property type="nucleotide sequence ID" value="NZ_PIPS01000001.1"/>
</dbReference>
<proteinExistence type="predicted"/>
<accession>A0AA94JDA6</accession>
<dbReference type="AlphaFoldDB" id="A0AA94JDA6"/>
<dbReference type="Pfam" id="PF19952">
    <property type="entry name" value="DUF6414"/>
    <property type="match status" value="1"/>
</dbReference>
<name>A0AA94JDA6_9GAMM</name>
<gene>
    <name evidence="1" type="ORF">CWE23_00295</name>
</gene>
<reference evidence="2" key="1">
    <citation type="journal article" date="2018" name="Front. Microbiol.">
        <title>Genome-Based Analysis Reveals the Taxonomy and Diversity of the Family Idiomarinaceae.</title>
        <authorList>
            <person name="Liu Y."/>
            <person name="Lai Q."/>
            <person name="Shao Z."/>
        </authorList>
    </citation>
    <scope>NUCLEOTIDE SEQUENCE [LARGE SCALE GENOMIC DNA]</scope>
    <source>
        <strain evidence="2">SN-14</strain>
    </source>
</reference>
<dbReference type="EMBL" id="PIPS01000001">
    <property type="protein sequence ID" value="RUO44524.1"/>
    <property type="molecule type" value="Genomic_DNA"/>
</dbReference>